<proteinExistence type="predicted"/>
<accession>I9G1E9</accession>
<protein>
    <submittedName>
        <fullName evidence="1">Uncharacterized protein</fullName>
    </submittedName>
</protein>
<keyword evidence="2" id="KW-1185">Reference proteome</keyword>
<dbReference type="HOGENOM" id="CLU_3363150_0_0_10"/>
<evidence type="ECO:0000313" key="2">
    <source>
        <dbReference type="Proteomes" id="UP000005974"/>
    </source>
</evidence>
<organism evidence="1 2">
    <name type="scientific">Phocaeicola dorei CL02T12C06</name>
    <dbReference type="NCBI Taxonomy" id="997876"/>
    <lineage>
        <taxon>Bacteria</taxon>
        <taxon>Pseudomonadati</taxon>
        <taxon>Bacteroidota</taxon>
        <taxon>Bacteroidia</taxon>
        <taxon>Bacteroidales</taxon>
        <taxon>Bacteroidaceae</taxon>
        <taxon>Phocaeicola</taxon>
    </lineage>
</organism>
<reference evidence="1 2" key="1">
    <citation type="submission" date="2012-02" db="EMBL/GenBank/DDBJ databases">
        <title>The Genome Sequence of Bacteroides dorei CL02T12C06.</title>
        <authorList>
            <consortium name="The Broad Institute Genome Sequencing Platform"/>
            <person name="Earl A."/>
            <person name="Ward D."/>
            <person name="Feldgarden M."/>
            <person name="Gevers D."/>
            <person name="Zitomersky N.L."/>
            <person name="Coyne M.J."/>
            <person name="Comstock L.E."/>
            <person name="Young S.K."/>
            <person name="Zeng Q."/>
            <person name="Gargeya S."/>
            <person name="Fitzgerald M."/>
            <person name="Haas B."/>
            <person name="Abouelleil A."/>
            <person name="Alvarado L."/>
            <person name="Arachchi H.M."/>
            <person name="Berlin A."/>
            <person name="Chapman S.B."/>
            <person name="Gearin G."/>
            <person name="Goldberg J."/>
            <person name="Griggs A."/>
            <person name="Gujja S."/>
            <person name="Hansen M."/>
            <person name="Heiman D."/>
            <person name="Howarth C."/>
            <person name="Larimer J."/>
            <person name="Lui A."/>
            <person name="MacDonald P.J.P."/>
            <person name="McCowen C."/>
            <person name="Montmayeur A."/>
            <person name="Murphy C."/>
            <person name="Neiman D."/>
            <person name="Pearson M."/>
            <person name="Priest M."/>
            <person name="Roberts A."/>
            <person name="Saif S."/>
            <person name="Shea T."/>
            <person name="Sisk P."/>
            <person name="Stolte C."/>
            <person name="Sykes S."/>
            <person name="Wortman J."/>
            <person name="Nusbaum C."/>
            <person name="Birren B."/>
        </authorList>
    </citation>
    <scope>NUCLEOTIDE SEQUENCE [LARGE SCALE GENOMIC DNA]</scope>
    <source>
        <strain evidence="1 2">CL02T12C06</strain>
    </source>
</reference>
<dbReference type="Proteomes" id="UP000005974">
    <property type="component" value="Unassembled WGS sequence"/>
</dbReference>
<name>I9G1E9_9BACT</name>
<comment type="caution">
    <text evidence="1">The sequence shown here is derived from an EMBL/GenBank/DDBJ whole genome shotgun (WGS) entry which is preliminary data.</text>
</comment>
<dbReference type="EMBL" id="AGXJ01000009">
    <property type="protein sequence ID" value="EIY40094.1"/>
    <property type="molecule type" value="Genomic_DNA"/>
</dbReference>
<gene>
    <name evidence="1" type="ORF">HMPREF1064_00273</name>
</gene>
<sequence>METWKTNLEETKKRYIDWWNHKGIILKSGKTRRAA</sequence>
<evidence type="ECO:0000313" key="1">
    <source>
        <dbReference type="EMBL" id="EIY40094.1"/>
    </source>
</evidence>
<dbReference type="AlphaFoldDB" id="I9G1E9"/>